<dbReference type="EMBL" id="BMAW01094291">
    <property type="protein sequence ID" value="GFS64617.1"/>
    <property type="molecule type" value="Genomic_DNA"/>
</dbReference>
<dbReference type="AlphaFoldDB" id="A0A8X6IY73"/>
<comment type="caution">
    <text evidence="1">The sequence shown here is derived from an EMBL/GenBank/DDBJ whole genome shotgun (WGS) entry which is preliminary data.</text>
</comment>
<proteinExistence type="predicted"/>
<organism evidence="1 2">
    <name type="scientific">Nephila pilipes</name>
    <name type="common">Giant wood spider</name>
    <name type="synonym">Nephila maculata</name>
    <dbReference type="NCBI Taxonomy" id="299642"/>
    <lineage>
        <taxon>Eukaryota</taxon>
        <taxon>Metazoa</taxon>
        <taxon>Ecdysozoa</taxon>
        <taxon>Arthropoda</taxon>
        <taxon>Chelicerata</taxon>
        <taxon>Arachnida</taxon>
        <taxon>Araneae</taxon>
        <taxon>Araneomorphae</taxon>
        <taxon>Entelegynae</taxon>
        <taxon>Araneoidea</taxon>
        <taxon>Nephilidae</taxon>
        <taxon>Nephila</taxon>
    </lineage>
</organism>
<protein>
    <recommendedName>
        <fullName evidence="3">DDE Tnp4 domain-containing protein</fullName>
    </recommendedName>
</protein>
<evidence type="ECO:0000313" key="2">
    <source>
        <dbReference type="Proteomes" id="UP000887013"/>
    </source>
</evidence>
<keyword evidence="2" id="KW-1185">Reference proteome</keyword>
<evidence type="ECO:0008006" key="3">
    <source>
        <dbReference type="Google" id="ProtNLM"/>
    </source>
</evidence>
<sequence length="185" mass="20970">MDHLEPNDVVMDDKGFLIAEELESIGNTLQGSIFLKNKIQFDVSEMVSNFKLPNMRVTVENDTSRDCLHRLSLDALLQCAKSRKGMNKRKVKVEDLNIENLSIQSDENPSKKMRVNGRYNLHQQVPEQIKDPDGSSTFSTYLPPKINHKLSPSSPDAWILKFSLLRCKQDAPRDSDYDASASDSD</sequence>
<gene>
    <name evidence="1" type="ORF">NPIL_431101</name>
</gene>
<name>A0A8X6IY73_NEPPI</name>
<evidence type="ECO:0000313" key="1">
    <source>
        <dbReference type="EMBL" id="GFS64617.1"/>
    </source>
</evidence>
<accession>A0A8X6IY73</accession>
<reference evidence="1" key="1">
    <citation type="submission" date="2020-08" db="EMBL/GenBank/DDBJ databases">
        <title>Multicomponent nature underlies the extraordinary mechanical properties of spider dragline silk.</title>
        <authorList>
            <person name="Kono N."/>
            <person name="Nakamura H."/>
            <person name="Mori M."/>
            <person name="Yoshida Y."/>
            <person name="Ohtoshi R."/>
            <person name="Malay A.D."/>
            <person name="Moran D.A.P."/>
            <person name="Tomita M."/>
            <person name="Numata K."/>
            <person name="Arakawa K."/>
        </authorList>
    </citation>
    <scope>NUCLEOTIDE SEQUENCE</scope>
</reference>
<dbReference type="Proteomes" id="UP000887013">
    <property type="component" value="Unassembled WGS sequence"/>
</dbReference>